<dbReference type="GO" id="GO:0005886">
    <property type="term" value="C:plasma membrane"/>
    <property type="evidence" value="ECO:0007669"/>
    <property type="project" value="UniProtKB-SubCell"/>
</dbReference>
<evidence type="ECO:0000256" key="5">
    <source>
        <dbReference type="ARBA" id="ARBA00022989"/>
    </source>
</evidence>
<dbReference type="InterPro" id="IPR050189">
    <property type="entry name" value="MFS_Efflux_Transporters"/>
</dbReference>
<evidence type="ECO:0000259" key="8">
    <source>
        <dbReference type="PROSITE" id="PS50850"/>
    </source>
</evidence>
<feature type="transmembrane region" description="Helical" evidence="7">
    <location>
        <begin position="202"/>
        <end position="226"/>
    </location>
</feature>
<dbReference type="GO" id="GO:0022857">
    <property type="term" value="F:transmembrane transporter activity"/>
    <property type="evidence" value="ECO:0007669"/>
    <property type="project" value="InterPro"/>
</dbReference>
<feature type="transmembrane region" description="Helical" evidence="7">
    <location>
        <begin position="326"/>
        <end position="351"/>
    </location>
</feature>
<dbReference type="AlphaFoldDB" id="A0A1H3Q3Y9"/>
<dbReference type="Gene3D" id="1.20.1250.20">
    <property type="entry name" value="MFS general substrate transporter like domains"/>
    <property type="match status" value="2"/>
</dbReference>
<keyword evidence="2" id="KW-0813">Transport</keyword>
<dbReference type="PANTHER" id="PTHR43124">
    <property type="entry name" value="PURINE EFFLUX PUMP PBUE"/>
    <property type="match status" value="1"/>
</dbReference>
<dbReference type="InterPro" id="IPR020846">
    <property type="entry name" value="MFS_dom"/>
</dbReference>
<dbReference type="InterPro" id="IPR011701">
    <property type="entry name" value="MFS"/>
</dbReference>
<dbReference type="STRING" id="1503961.SAMN05421736_1064"/>
<dbReference type="Proteomes" id="UP000198935">
    <property type="component" value="Unassembled WGS sequence"/>
</dbReference>
<evidence type="ECO:0000256" key="7">
    <source>
        <dbReference type="SAM" id="Phobius"/>
    </source>
</evidence>
<feature type="transmembrane region" description="Helical" evidence="7">
    <location>
        <begin position="269"/>
        <end position="287"/>
    </location>
</feature>
<dbReference type="OrthoDB" id="337363at2"/>
<feature type="transmembrane region" description="Helical" evidence="7">
    <location>
        <begin position="357"/>
        <end position="376"/>
    </location>
</feature>
<feature type="transmembrane region" description="Helical" evidence="7">
    <location>
        <begin position="100"/>
        <end position="118"/>
    </location>
</feature>
<protein>
    <submittedName>
        <fullName evidence="9">MFS transporter, DHA1 family, putative efflux transporter</fullName>
    </submittedName>
</protein>
<keyword evidence="6 7" id="KW-0472">Membrane</keyword>
<feature type="transmembrane region" description="Helical" evidence="7">
    <location>
        <begin position="130"/>
        <end position="153"/>
    </location>
</feature>
<organism evidence="9 10">
    <name type="scientific">Evansella caseinilytica</name>
    <dbReference type="NCBI Taxonomy" id="1503961"/>
    <lineage>
        <taxon>Bacteria</taxon>
        <taxon>Bacillati</taxon>
        <taxon>Bacillota</taxon>
        <taxon>Bacilli</taxon>
        <taxon>Bacillales</taxon>
        <taxon>Bacillaceae</taxon>
        <taxon>Evansella</taxon>
    </lineage>
</organism>
<feature type="transmembrane region" description="Helical" evidence="7">
    <location>
        <begin position="238"/>
        <end position="257"/>
    </location>
</feature>
<evidence type="ECO:0000256" key="3">
    <source>
        <dbReference type="ARBA" id="ARBA00022475"/>
    </source>
</evidence>
<dbReference type="EMBL" id="FNPI01000006">
    <property type="protein sequence ID" value="SDZ08086.1"/>
    <property type="molecule type" value="Genomic_DNA"/>
</dbReference>
<evidence type="ECO:0000313" key="9">
    <source>
        <dbReference type="EMBL" id="SDZ08086.1"/>
    </source>
</evidence>
<proteinExistence type="predicted"/>
<reference evidence="10" key="1">
    <citation type="submission" date="2016-10" db="EMBL/GenBank/DDBJ databases">
        <authorList>
            <person name="Varghese N."/>
            <person name="Submissions S."/>
        </authorList>
    </citation>
    <scope>NUCLEOTIDE SEQUENCE [LARGE SCALE GENOMIC DNA]</scope>
    <source>
        <strain evidence="10">SP</strain>
    </source>
</reference>
<dbReference type="PROSITE" id="PS50850">
    <property type="entry name" value="MFS"/>
    <property type="match status" value="1"/>
</dbReference>
<gene>
    <name evidence="9" type="ORF">SAMN05421736_1064</name>
</gene>
<sequence>MNRVTIYLLAFGAFVTGTAEFVVSGILEIIADDLDVSISLAGQLITMYSLSYALGALVLVMLTATFERKKVLLFSLAIFIAGNVIAFFSSTYLFLLVSRIVMAMSGGLYIVVATNYAAQLASPEKRGSAMATVITGFTVSLVLGVPVGTFVSAFIDWRYVYLFIALVTVVNLYFLYLRVPKMKGNPATPLRQQLLILKDRKLVSGLMTTIFWILGYTMVFAYIAPFLSEGAGFSIEKISTALFVLGVFAFIGSRFGGFAVDKWGPKRTIIISLLLHAAALFLLTFTIQSTVAVLITMMMWGVAAWTTTPAKQFYLISLKPGSSEIVLSFNTALMNVGMTIGAGLGGVIIQYTSILHISWISGFMVLLALGAILFSFQANEQRVKTEGKISC</sequence>
<evidence type="ECO:0000256" key="2">
    <source>
        <dbReference type="ARBA" id="ARBA00022448"/>
    </source>
</evidence>
<name>A0A1H3Q3Y9_9BACI</name>
<evidence type="ECO:0000256" key="6">
    <source>
        <dbReference type="ARBA" id="ARBA00023136"/>
    </source>
</evidence>
<dbReference type="PANTHER" id="PTHR43124:SF10">
    <property type="entry name" value="PURINE EFFLUX PUMP PBUE"/>
    <property type="match status" value="1"/>
</dbReference>
<keyword evidence="4 7" id="KW-0812">Transmembrane</keyword>
<accession>A0A1H3Q3Y9</accession>
<dbReference type="CDD" id="cd17324">
    <property type="entry name" value="MFS_NepI_like"/>
    <property type="match status" value="1"/>
</dbReference>
<feature type="transmembrane region" description="Helical" evidence="7">
    <location>
        <begin position="71"/>
        <end position="94"/>
    </location>
</feature>
<feature type="domain" description="Major facilitator superfamily (MFS) profile" evidence="8">
    <location>
        <begin position="5"/>
        <end position="380"/>
    </location>
</feature>
<feature type="transmembrane region" description="Helical" evidence="7">
    <location>
        <begin position="43"/>
        <end position="64"/>
    </location>
</feature>
<evidence type="ECO:0000313" key="10">
    <source>
        <dbReference type="Proteomes" id="UP000198935"/>
    </source>
</evidence>
<feature type="transmembrane region" description="Helical" evidence="7">
    <location>
        <begin position="159"/>
        <end position="177"/>
    </location>
</feature>
<dbReference type="InterPro" id="IPR036259">
    <property type="entry name" value="MFS_trans_sf"/>
</dbReference>
<dbReference type="SUPFAM" id="SSF103473">
    <property type="entry name" value="MFS general substrate transporter"/>
    <property type="match status" value="1"/>
</dbReference>
<evidence type="ECO:0000256" key="4">
    <source>
        <dbReference type="ARBA" id="ARBA00022692"/>
    </source>
</evidence>
<comment type="subcellular location">
    <subcellularLocation>
        <location evidence="1">Cell membrane</location>
        <topology evidence="1">Multi-pass membrane protein</topology>
    </subcellularLocation>
</comment>
<keyword evidence="10" id="KW-1185">Reference proteome</keyword>
<keyword evidence="5 7" id="KW-1133">Transmembrane helix</keyword>
<keyword evidence="3" id="KW-1003">Cell membrane</keyword>
<evidence type="ECO:0000256" key="1">
    <source>
        <dbReference type="ARBA" id="ARBA00004651"/>
    </source>
</evidence>
<dbReference type="Pfam" id="PF07690">
    <property type="entry name" value="MFS_1"/>
    <property type="match status" value="1"/>
</dbReference>